<keyword evidence="2" id="KW-0812">Transmembrane</keyword>
<dbReference type="PANTHER" id="PTHR21666">
    <property type="entry name" value="PEPTIDASE-RELATED"/>
    <property type="match status" value="1"/>
</dbReference>
<dbReference type="InterPro" id="IPR016047">
    <property type="entry name" value="M23ase_b-sheet_dom"/>
</dbReference>
<dbReference type="CDD" id="cd12797">
    <property type="entry name" value="M23_peptidase"/>
    <property type="match status" value="1"/>
</dbReference>
<feature type="region of interest" description="Disordered" evidence="1">
    <location>
        <begin position="210"/>
        <end position="300"/>
    </location>
</feature>
<protein>
    <submittedName>
        <fullName evidence="4">Stage II sporulation protein Q</fullName>
    </submittedName>
</protein>
<evidence type="ECO:0000313" key="4">
    <source>
        <dbReference type="EMBL" id="MDQ0214122.1"/>
    </source>
</evidence>
<dbReference type="PANTHER" id="PTHR21666:SF291">
    <property type="entry name" value="STAGE II SPORULATION PROTEIN Q"/>
    <property type="match status" value="1"/>
</dbReference>
<dbReference type="InterPro" id="IPR050570">
    <property type="entry name" value="Cell_wall_metabolism_enzyme"/>
</dbReference>
<organism evidence="4 5">
    <name type="scientific">Oikeobacillus pervagus</name>
    <dbReference type="NCBI Taxonomy" id="1325931"/>
    <lineage>
        <taxon>Bacteria</taxon>
        <taxon>Bacillati</taxon>
        <taxon>Bacillota</taxon>
        <taxon>Bacilli</taxon>
        <taxon>Bacillales</taxon>
        <taxon>Bacillaceae</taxon>
        <taxon>Oikeobacillus</taxon>
    </lineage>
</organism>
<accession>A0AAJ1SYJ3</accession>
<keyword evidence="2" id="KW-1133">Transmembrane helix</keyword>
<dbReference type="SUPFAM" id="SSF51261">
    <property type="entry name" value="Duplicated hybrid motif"/>
    <property type="match status" value="1"/>
</dbReference>
<reference evidence="4" key="1">
    <citation type="submission" date="2023-07" db="EMBL/GenBank/DDBJ databases">
        <title>Genomic Encyclopedia of Type Strains, Phase IV (KMG-IV): sequencing the most valuable type-strain genomes for metagenomic binning, comparative biology and taxonomic classification.</title>
        <authorList>
            <person name="Goeker M."/>
        </authorList>
    </citation>
    <scope>NUCLEOTIDE SEQUENCE</scope>
    <source>
        <strain evidence="4">DSM 23947</strain>
    </source>
</reference>
<sequence>MREEEKKQSSQKMRNILKKRWVFPAIYLASAAILISGIIWYQASDDEVKDEYGYDESANKENFDNPAVEVNKAMENIVMPMKNPDAAVIKKEFYDHKASKEKQEAALVVYNNTYQPNTGIDLASKDGKSFEVTAALSGKVTNVQEDSFLGNVIEIEHRDGVVTVYQSVKDLKVEKGDTVTQGQVIAKAGQSLFNEEAGIHVHFEIRKDDKPINPQSYFNKPVSSLSELPKEEKEKEESKTEDKAQEQKPSDNQDTSDIQQPSDEETTPSKDEQTKETPSNDQDKSDEESPKEQPKQNTQG</sequence>
<feature type="domain" description="M23ase beta-sheet core" evidence="3">
    <location>
        <begin position="116"/>
        <end position="214"/>
    </location>
</feature>
<dbReference type="RefSeq" id="WP_307256113.1">
    <property type="nucleotide sequence ID" value="NZ_JAUSUC010000004.1"/>
</dbReference>
<name>A0AAJ1SYJ3_9BACI</name>
<dbReference type="Gene3D" id="2.70.70.10">
    <property type="entry name" value="Glucose Permease (Domain IIA)"/>
    <property type="match status" value="1"/>
</dbReference>
<dbReference type="EMBL" id="JAUSUC010000004">
    <property type="protein sequence ID" value="MDQ0214122.1"/>
    <property type="molecule type" value="Genomic_DNA"/>
</dbReference>
<evidence type="ECO:0000259" key="3">
    <source>
        <dbReference type="Pfam" id="PF01551"/>
    </source>
</evidence>
<gene>
    <name evidence="4" type="ORF">J2S13_000518</name>
</gene>
<keyword evidence="5" id="KW-1185">Reference proteome</keyword>
<proteinExistence type="predicted"/>
<evidence type="ECO:0000256" key="1">
    <source>
        <dbReference type="SAM" id="MobiDB-lite"/>
    </source>
</evidence>
<dbReference type="AlphaFoldDB" id="A0AAJ1SYJ3"/>
<evidence type="ECO:0000256" key="2">
    <source>
        <dbReference type="SAM" id="Phobius"/>
    </source>
</evidence>
<feature type="compositionally biased region" description="Polar residues" evidence="1">
    <location>
        <begin position="213"/>
        <end position="222"/>
    </location>
</feature>
<dbReference type="InterPro" id="IPR011055">
    <property type="entry name" value="Dup_hybrid_motif"/>
</dbReference>
<keyword evidence="2" id="KW-0472">Membrane</keyword>
<comment type="caution">
    <text evidence="4">The sequence shown here is derived from an EMBL/GenBank/DDBJ whole genome shotgun (WGS) entry which is preliminary data.</text>
</comment>
<feature type="compositionally biased region" description="Basic and acidic residues" evidence="1">
    <location>
        <begin position="281"/>
        <end position="294"/>
    </location>
</feature>
<feature type="compositionally biased region" description="Basic and acidic residues" evidence="1">
    <location>
        <begin position="228"/>
        <end position="251"/>
    </location>
</feature>
<dbReference type="GO" id="GO:0004222">
    <property type="term" value="F:metalloendopeptidase activity"/>
    <property type="evidence" value="ECO:0007669"/>
    <property type="project" value="TreeGrafter"/>
</dbReference>
<dbReference type="Pfam" id="PF01551">
    <property type="entry name" value="Peptidase_M23"/>
    <property type="match status" value="1"/>
</dbReference>
<feature type="transmembrane region" description="Helical" evidence="2">
    <location>
        <begin position="21"/>
        <end position="41"/>
    </location>
</feature>
<evidence type="ECO:0000313" key="5">
    <source>
        <dbReference type="Proteomes" id="UP001237207"/>
    </source>
</evidence>
<feature type="compositionally biased region" description="Polar residues" evidence="1">
    <location>
        <begin position="252"/>
        <end position="261"/>
    </location>
</feature>
<dbReference type="Proteomes" id="UP001237207">
    <property type="component" value="Unassembled WGS sequence"/>
</dbReference>